<feature type="transmembrane region" description="Helical" evidence="9">
    <location>
        <begin position="87"/>
        <end position="107"/>
    </location>
</feature>
<evidence type="ECO:0000256" key="9">
    <source>
        <dbReference type="RuleBase" id="RU363032"/>
    </source>
</evidence>
<dbReference type="AlphaFoldDB" id="A0A6P2I7C4"/>
<evidence type="ECO:0000256" key="8">
    <source>
        <dbReference type="ARBA" id="ARBA00023136"/>
    </source>
</evidence>
<dbReference type="RefSeq" id="WP_175021474.1">
    <property type="nucleotide sequence ID" value="NZ_CABVQC010000004.1"/>
</dbReference>
<dbReference type="InterPro" id="IPR000515">
    <property type="entry name" value="MetI-like"/>
</dbReference>
<dbReference type="PANTHER" id="PTHR30614">
    <property type="entry name" value="MEMBRANE COMPONENT OF AMINO ACID ABC TRANSPORTER"/>
    <property type="match status" value="1"/>
</dbReference>
<dbReference type="PROSITE" id="PS50928">
    <property type="entry name" value="ABC_TM1"/>
    <property type="match status" value="1"/>
</dbReference>
<keyword evidence="7 9" id="KW-1133">Transmembrane helix</keyword>
<evidence type="ECO:0000256" key="4">
    <source>
        <dbReference type="ARBA" id="ARBA00022475"/>
    </source>
</evidence>
<evidence type="ECO:0000256" key="7">
    <source>
        <dbReference type="ARBA" id="ARBA00022989"/>
    </source>
</evidence>
<dbReference type="InterPro" id="IPR043429">
    <property type="entry name" value="ArtM/GltK/GlnP/TcyL/YhdX-like"/>
</dbReference>
<dbReference type="Pfam" id="PF00528">
    <property type="entry name" value="BPD_transp_1"/>
    <property type="match status" value="1"/>
</dbReference>
<evidence type="ECO:0000259" key="11">
    <source>
        <dbReference type="PROSITE" id="PS50928"/>
    </source>
</evidence>
<dbReference type="Gene3D" id="1.10.3720.10">
    <property type="entry name" value="MetI-like"/>
    <property type="match status" value="1"/>
</dbReference>
<feature type="transmembrane region" description="Helical" evidence="9">
    <location>
        <begin position="20"/>
        <end position="42"/>
    </location>
</feature>
<evidence type="ECO:0000256" key="1">
    <source>
        <dbReference type="ARBA" id="ARBA00004429"/>
    </source>
</evidence>
<dbReference type="SUPFAM" id="SSF161098">
    <property type="entry name" value="MetI-like"/>
    <property type="match status" value="1"/>
</dbReference>
<gene>
    <name evidence="12" type="ORF">BLA13014_00974</name>
</gene>
<evidence type="ECO:0000313" key="12">
    <source>
        <dbReference type="EMBL" id="VWB26529.1"/>
    </source>
</evidence>
<evidence type="ECO:0000256" key="5">
    <source>
        <dbReference type="ARBA" id="ARBA00022519"/>
    </source>
</evidence>
<feature type="transmembrane region" description="Helical" evidence="9">
    <location>
        <begin position="194"/>
        <end position="211"/>
    </location>
</feature>
<keyword evidence="4" id="KW-1003">Cell membrane</keyword>
<dbReference type="InterPro" id="IPR035906">
    <property type="entry name" value="MetI-like_sf"/>
</dbReference>
<dbReference type="PANTHER" id="PTHR30614:SF10">
    <property type="entry name" value="ARGININE ABC TRANSPORTER PERMEASE PROTEIN ARTM"/>
    <property type="match status" value="1"/>
</dbReference>
<feature type="transmembrane region" description="Helical" evidence="9">
    <location>
        <begin position="162"/>
        <end position="182"/>
    </location>
</feature>
<evidence type="ECO:0000256" key="6">
    <source>
        <dbReference type="ARBA" id="ARBA00022692"/>
    </source>
</evidence>
<feature type="domain" description="ABC transmembrane type-1" evidence="11">
    <location>
        <begin position="18"/>
        <end position="215"/>
    </location>
</feature>
<dbReference type="GO" id="GO:0006865">
    <property type="term" value="P:amino acid transport"/>
    <property type="evidence" value="ECO:0007669"/>
    <property type="project" value="TreeGrafter"/>
</dbReference>
<dbReference type="EMBL" id="CABVQC010000004">
    <property type="protein sequence ID" value="VWB26529.1"/>
    <property type="molecule type" value="Genomic_DNA"/>
</dbReference>
<proteinExistence type="inferred from homology"/>
<dbReference type="GO" id="GO:0022857">
    <property type="term" value="F:transmembrane transporter activity"/>
    <property type="evidence" value="ECO:0007669"/>
    <property type="project" value="InterPro"/>
</dbReference>
<evidence type="ECO:0000256" key="10">
    <source>
        <dbReference type="SAM" id="MobiDB-lite"/>
    </source>
</evidence>
<dbReference type="Proteomes" id="UP000494261">
    <property type="component" value="Unassembled WGS sequence"/>
</dbReference>
<accession>A0A6P2I7C4</accession>
<comment type="similarity">
    <text evidence="2">Belongs to the binding-protein-dependent transport system permease family. HisMQ subfamily.</text>
</comment>
<dbReference type="NCBIfam" id="TIGR01726">
    <property type="entry name" value="HEQRo_perm_3TM"/>
    <property type="match status" value="1"/>
</dbReference>
<evidence type="ECO:0000256" key="3">
    <source>
        <dbReference type="ARBA" id="ARBA00022448"/>
    </source>
</evidence>
<evidence type="ECO:0000313" key="13">
    <source>
        <dbReference type="Proteomes" id="UP000494261"/>
    </source>
</evidence>
<keyword evidence="5" id="KW-0997">Cell inner membrane</keyword>
<keyword evidence="3 9" id="KW-0813">Transport</keyword>
<reference evidence="12 13" key="1">
    <citation type="submission" date="2019-09" db="EMBL/GenBank/DDBJ databases">
        <authorList>
            <person name="Depoorter E."/>
        </authorList>
    </citation>
    <scope>NUCLEOTIDE SEQUENCE [LARGE SCALE GENOMIC DNA]</scope>
    <source>
        <strain evidence="12">LMG 13014</strain>
    </source>
</reference>
<protein>
    <submittedName>
        <fullName evidence="12">Polar amino acid ABC transporter inner membrane subunit</fullName>
    </submittedName>
</protein>
<sequence>MFDIDSYISYVPALWQGLLVTLALTAASLALGGCLAGALTVLRATNRAPVRKAVAIYIAFFRGTPLLAQLFFIYYGSGQFEPWLRQVGVWVFFRDPVFCAVLAFSMNTAAYQAEIIRGAVNSIQRGQLEAARAMGFDDATLLTRFIFPLGMRTAIRPYGNEVILMLKGSAVASVVAIYDLLGASKVIFSNTYDYRIYLLCGATYVVMVEILRRVLGRVERRLNPGTSTARTRYRNSGTSGHAPSNGVSSYAK</sequence>
<name>A0A6P2I7C4_9BURK</name>
<organism evidence="12 13">
    <name type="scientific">Burkholderia aenigmatica</name>
    <dbReference type="NCBI Taxonomy" id="2015348"/>
    <lineage>
        <taxon>Bacteria</taxon>
        <taxon>Pseudomonadati</taxon>
        <taxon>Pseudomonadota</taxon>
        <taxon>Betaproteobacteria</taxon>
        <taxon>Burkholderiales</taxon>
        <taxon>Burkholderiaceae</taxon>
        <taxon>Burkholderia</taxon>
        <taxon>Burkholderia cepacia complex</taxon>
    </lineage>
</organism>
<keyword evidence="6 9" id="KW-0812">Transmembrane</keyword>
<keyword evidence="8 9" id="KW-0472">Membrane</keyword>
<comment type="subcellular location">
    <subcellularLocation>
        <location evidence="1">Cell inner membrane</location>
        <topology evidence="1">Multi-pass membrane protein</topology>
    </subcellularLocation>
    <subcellularLocation>
        <location evidence="9">Cell membrane</location>
        <topology evidence="9">Multi-pass membrane protein</topology>
    </subcellularLocation>
</comment>
<evidence type="ECO:0000256" key="2">
    <source>
        <dbReference type="ARBA" id="ARBA00010072"/>
    </source>
</evidence>
<feature type="region of interest" description="Disordered" evidence="10">
    <location>
        <begin position="226"/>
        <end position="252"/>
    </location>
</feature>
<dbReference type="GO" id="GO:0043190">
    <property type="term" value="C:ATP-binding cassette (ABC) transporter complex"/>
    <property type="evidence" value="ECO:0007669"/>
    <property type="project" value="InterPro"/>
</dbReference>
<dbReference type="CDD" id="cd06261">
    <property type="entry name" value="TM_PBP2"/>
    <property type="match status" value="1"/>
</dbReference>
<dbReference type="InterPro" id="IPR010065">
    <property type="entry name" value="AA_ABC_transptr_permease_3TM"/>
</dbReference>
<feature type="transmembrane region" description="Helical" evidence="9">
    <location>
        <begin position="54"/>
        <end position="75"/>
    </location>
</feature>